<proteinExistence type="predicted"/>
<dbReference type="EMBL" id="VLJV01000001">
    <property type="protein sequence ID" value="TWH21530.1"/>
    <property type="molecule type" value="Genomic_DNA"/>
</dbReference>
<comment type="caution">
    <text evidence="2">The sequence shown here is derived from an EMBL/GenBank/DDBJ whole genome shotgun (WGS) entry which is preliminary data.</text>
</comment>
<organism evidence="2 3">
    <name type="scientific">Prauserella rugosa</name>
    <dbReference type="NCBI Taxonomy" id="43354"/>
    <lineage>
        <taxon>Bacteria</taxon>
        <taxon>Bacillati</taxon>
        <taxon>Actinomycetota</taxon>
        <taxon>Actinomycetes</taxon>
        <taxon>Pseudonocardiales</taxon>
        <taxon>Pseudonocardiaceae</taxon>
        <taxon>Prauserella</taxon>
    </lineage>
</organism>
<dbReference type="Pfam" id="PF13349">
    <property type="entry name" value="DUF4097"/>
    <property type="match status" value="1"/>
</dbReference>
<dbReference type="AlphaFoldDB" id="A0A660CDA0"/>
<sequence>MGRSVVQRPGLAVGGAVLVGLGVVIALGTFDSEHAERTSTFADVDRIELATGSGDVTVRVGDVDRVTVVEKLSYRWSEPSETHTVDDSVLRLERCDAWWCEVDHEVIVPRGLAVSGELGSGSLSANGVSSVDVEAGSGDVRLAEITGDVRLDVGSGSAEFHDVDGAVVAEAGSGTLTGRELRGSVEAEAGSGAIDLQLAEPGDVTASVGSGDLRVAVPRGDYRVEGDTGSGERRLEVGSDPEAPNVLLLDSNSGDVTLLRN</sequence>
<keyword evidence="3" id="KW-1185">Reference proteome</keyword>
<gene>
    <name evidence="2" type="ORF">JD82_03394</name>
</gene>
<evidence type="ECO:0000259" key="1">
    <source>
        <dbReference type="Pfam" id="PF13349"/>
    </source>
</evidence>
<reference evidence="2 3" key="1">
    <citation type="submission" date="2019-07" db="EMBL/GenBank/DDBJ databases">
        <title>R&amp;d 2014.</title>
        <authorList>
            <person name="Klenk H.-P."/>
        </authorList>
    </citation>
    <scope>NUCLEOTIDE SEQUENCE [LARGE SCALE GENOMIC DNA]</scope>
    <source>
        <strain evidence="2 3">DSM 43194</strain>
    </source>
</reference>
<evidence type="ECO:0000313" key="3">
    <source>
        <dbReference type="Proteomes" id="UP000317303"/>
    </source>
</evidence>
<accession>A0A660CDA0</accession>
<feature type="domain" description="DUF4097" evidence="1">
    <location>
        <begin position="44"/>
        <end position="258"/>
    </location>
</feature>
<dbReference type="RefSeq" id="WP_084706072.1">
    <property type="nucleotide sequence ID" value="NZ_JOIJ01000033.1"/>
</dbReference>
<dbReference type="OrthoDB" id="4331847at2"/>
<dbReference type="Proteomes" id="UP000317303">
    <property type="component" value="Unassembled WGS sequence"/>
</dbReference>
<evidence type="ECO:0000313" key="2">
    <source>
        <dbReference type="EMBL" id="TWH21530.1"/>
    </source>
</evidence>
<protein>
    <submittedName>
        <fullName evidence="2">Putative adhesin</fullName>
    </submittedName>
</protein>
<name>A0A660CDA0_9PSEU</name>
<dbReference type="InterPro" id="IPR025164">
    <property type="entry name" value="Toastrack_DUF4097"/>
</dbReference>